<name>A0A914BSF8_PATMI</name>
<dbReference type="Gene3D" id="3.10.100.10">
    <property type="entry name" value="Mannose-Binding Protein A, subunit A"/>
    <property type="match status" value="1"/>
</dbReference>
<protein>
    <recommendedName>
        <fullName evidence="3">C-type lectin domain-containing protein</fullName>
    </recommendedName>
</protein>
<keyword evidence="5" id="KW-1185">Reference proteome</keyword>
<dbReference type="CDD" id="cd00037">
    <property type="entry name" value="CLECT"/>
    <property type="match status" value="1"/>
</dbReference>
<dbReference type="EnsemblMetazoa" id="XM_038222524.1">
    <property type="protein sequence ID" value="XP_038078452.1"/>
    <property type="gene ID" value="LOC119745876"/>
</dbReference>
<dbReference type="GeneID" id="119745876"/>
<proteinExistence type="predicted"/>
<reference evidence="4" key="1">
    <citation type="submission" date="2022-11" db="UniProtKB">
        <authorList>
            <consortium name="EnsemblMetazoa"/>
        </authorList>
    </citation>
    <scope>IDENTIFICATION</scope>
</reference>
<accession>A0A914BSF8</accession>
<dbReference type="Pfam" id="PF00059">
    <property type="entry name" value="Lectin_C"/>
    <property type="match status" value="1"/>
</dbReference>
<evidence type="ECO:0000313" key="5">
    <source>
        <dbReference type="Proteomes" id="UP000887568"/>
    </source>
</evidence>
<dbReference type="SMART" id="SM00034">
    <property type="entry name" value="CLECT"/>
    <property type="match status" value="1"/>
</dbReference>
<feature type="signal peptide" evidence="2">
    <location>
        <begin position="1"/>
        <end position="20"/>
    </location>
</feature>
<feature type="domain" description="C-type lectin" evidence="3">
    <location>
        <begin position="30"/>
        <end position="153"/>
    </location>
</feature>
<dbReference type="PROSITE" id="PS50041">
    <property type="entry name" value="C_TYPE_LECTIN_2"/>
    <property type="match status" value="1"/>
</dbReference>
<dbReference type="InterPro" id="IPR050111">
    <property type="entry name" value="C-type_lectin/snaclec_domain"/>
</dbReference>
<dbReference type="InterPro" id="IPR001304">
    <property type="entry name" value="C-type_lectin-like"/>
</dbReference>
<dbReference type="InterPro" id="IPR016186">
    <property type="entry name" value="C-type_lectin-like/link_sf"/>
</dbReference>
<dbReference type="OMA" id="NWTEAND"/>
<organism evidence="4 5">
    <name type="scientific">Patiria miniata</name>
    <name type="common">Bat star</name>
    <name type="synonym">Asterina miniata</name>
    <dbReference type="NCBI Taxonomy" id="46514"/>
    <lineage>
        <taxon>Eukaryota</taxon>
        <taxon>Metazoa</taxon>
        <taxon>Echinodermata</taxon>
        <taxon>Eleutherozoa</taxon>
        <taxon>Asterozoa</taxon>
        <taxon>Asteroidea</taxon>
        <taxon>Valvatacea</taxon>
        <taxon>Valvatida</taxon>
        <taxon>Asterinidae</taxon>
        <taxon>Patiria</taxon>
    </lineage>
</organism>
<sequence>MRLAVTLLLVVGVGHVFVFASLCPPEWQRFGDSCYVMMTQRMSWHEADQSCREMDASLAVPNSAPEQKFMWELFLQTFDNNPEVSLWIGCNDIAEEGTWKQCPLKGGNHSLYENWKAGQPDNVAGGDCGVLGLRLNGQWDDQDCGLRRHVACEYHIPRSNGPATFCLTTEAEGSMSPKCLVGHILRKLPIWGVVSCGKACRSRPRCRSFNVLKNSRGDWECQLNSATRLEAGEENMEEINNCYFFDL</sequence>
<dbReference type="RefSeq" id="XP_038078452.1">
    <property type="nucleotide sequence ID" value="XM_038222524.1"/>
</dbReference>
<evidence type="ECO:0000313" key="4">
    <source>
        <dbReference type="EnsemblMetazoa" id="XP_038078452.1"/>
    </source>
</evidence>
<evidence type="ECO:0000256" key="1">
    <source>
        <dbReference type="ARBA" id="ARBA00023157"/>
    </source>
</evidence>
<dbReference type="Proteomes" id="UP000887568">
    <property type="component" value="Unplaced"/>
</dbReference>
<dbReference type="AlphaFoldDB" id="A0A914BSF8"/>
<dbReference type="PROSITE" id="PS00615">
    <property type="entry name" value="C_TYPE_LECTIN_1"/>
    <property type="match status" value="1"/>
</dbReference>
<dbReference type="InterPro" id="IPR018378">
    <property type="entry name" value="C-type_lectin_CS"/>
</dbReference>
<feature type="chain" id="PRO_5037664665" description="C-type lectin domain-containing protein" evidence="2">
    <location>
        <begin position="21"/>
        <end position="247"/>
    </location>
</feature>
<dbReference type="OrthoDB" id="418245at2759"/>
<dbReference type="SUPFAM" id="SSF56436">
    <property type="entry name" value="C-type lectin-like"/>
    <property type="match status" value="1"/>
</dbReference>
<dbReference type="PANTHER" id="PTHR22803">
    <property type="entry name" value="MANNOSE, PHOSPHOLIPASE, LECTIN RECEPTOR RELATED"/>
    <property type="match status" value="1"/>
</dbReference>
<evidence type="ECO:0000256" key="2">
    <source>
        <dbReference type="SAM" id="SignalP"/>
    </source>
</evidence>
<dbReference type="InterPro" id="IPR016187">
    <property type="entry name" value="CTDL_fold"/>
</dbReference>
<evidence type="ECO:0000259" key="3">
    <source>
        <dbReference type="PROSITE" id="PS50041"/>
    </source>
</evidence>
<keyword evidence="2" id="KW-0732">Signal</keyword>
<keyword evidence="1" id="KW-1015">Disulfide bond</keyword>